<evidence type="ECO:0000256" key="5">
    <source>
        <dbReference type="ARBA" id="ARBA00022989"/>
    </source>
</evidence>
<evidence type="ECO:0000313" key="14">
    <source>
        <dbReference type="Proteomes" id="UP000274822"/>
    </source>
</evidence>
<dbReference type="SMART" id="SM01190">
    <property type="entry name" value="EMP24_GP25L"/>
    <property type="match status" value="1"/>
</dbReference>
<evidence type="ECO:0000256" key="9">
    <source>
        <dbReference type="SAM" id="MobiDB-lite"/>
    </source>
</evidence>
<evidence type="ECO:0000256" key="2">
    <source>
        <dbReference type="ARBA" id="ARBA00007104"/>
    </source>
</evidence>
<evidence type="ECO:0000256" key="3">
    <source>
        <dbReference type="ARBA" id="ARBA00022692"/>
    </source>
</evidence>
<keyword evidence="5 10" id="KW-1133">Transmembrane helix</keyword>
<accession>A0A433QPU0</accession>
<dbReference type="SUPFAM" id="SSF101576">
    <property type="entry name" value="Supernatant protein factor (SPF), C-terminal domain"/>
    <property type="match status" value="1"/>
</dbReference>
<evidence type="ECO:0000256" key="10">
    <source>
        <dbReference type="SAM" id="Phobius"/>
    </source>
</evidence>
<dbReference type="PROSITE" id="PS50866">
    <property type="entry name" value="GOLD"/>
    <property type="match status" value="1"/>
</dbReference>
<evidence type="ECO:0000313" key="13">
    <source>
        <dbReference type="EMBL" id="RUS31802.1"/>
    </source>
</evidence>
<evidence type="ECO:0000256" key="8">
    <source>
        <dbReference type="RuleBase" id="RU003827"/>
    </source>
</evidence>
<dbReference type="InterPro" id="IPR015720">
    <property type="entry name" value="Emp24-like"/>
</dbReference>
<keyword evidence="4 11" id="KW-0732">Signal</keyword>
<dbReference type="InterPro" id="IPR036598">
    <property type="entry name" value="GOLD_dom_sf"/>
</dbReference>
<keyword evidence="6 10" id="KW-0472">Membrane</keyword>
<sequence length="250" mass="28431">MSTRTRSLCLLVCLLLACLLHCATAATVVVPAHAKECFFEELKQGDRMTITFQVGEGGNLDIDFWVSDPIDHVIQSGVRESTGTHSLQAEIPGRYTYCFSNQMSAMTDKSVSFNIYGLKHVEDASEHIDPLKREIRELADSMSSVKDEQEYIVIRERQHRDSECPHILLKLSSIPFVARSPASKPSKTRHLPSVHSPTPEKKKKKKKKKAAESTNSRVVWWSLLQTVLLIAVCLWQVFYLKRFFEVKRVV</sequence>
<reference evidence="13 14" key="1">
    <citation type="journal article" date="2018" name="New Phytol.">
        <title>Phylogenomics of Endogonaceae and evolution of mycorrhizas within Mucoromycota.</title>
        <authorList>
            <person name="Chang Y."/>
            <person name="Desiro A."/>
            <person name="Na H."/>
            <person name="Sandor L."/>
            <person name="Lipzen A."/>
            <person name="Clum A."/>
            <person name="Barry K."/>
            <person name="Grigoriev I.V."/>
            <person name="Martin F.M."/>
            <person name="Stajich J.E."/>
            <person name="Smith M.E."/>
            <person name="Bonito G."/>
            <person name="Spatafora J.W."/>
        </authorList>
    </citation>
    <scope>NUCLEOTIDE SEQUENCE [LARGE SCALE GENOMIC DNA]</scope>
    <source>
        <strain evidence="13 14">AD002</strain>
    </source>
</reference>
<feature type="chain" id="PRO_5018995266" evidence="11">
    <location>
        <begin position="26"/>
        <end position="250"/>
    </location>
</feature>
<dbReference type="EMBL" id="RBNJ01002585">
    <property type="protein sequence ID" value="RUS31802.1"/>
    <property type="molecule type" value="Genomic_DNA"/>
</dbReference>
<feature type="signal peptide" evidence="11">
    <location>
        <begin position="1"/>
        <end position="25"/>
    </location>
</feature>
<comment type="similarity">
    <text evidence="2 8">Belongs to the EMP24/GP25L family.</text>
</comment>
<evidence type="ECO:0000256" key="4">
    <source>
        <dbReference type="ARBA" id="ARBA00022729"/>
    </source>
</evidence>
<dbReference type="PROSITE" id="PS51257">
    <property type="entry name" value="PROKAR_LIPOPROTEIN"/>
    <property type="match status" value="1"/>
</dbReference>
<evidence type="ECO:0000259" key="12">
    <source>
        <dbReference type="PROSITE" id="PS50866"/>
    </source>
</evidence>
<dbReference type="Pfam" id="PF01105">
    <property type="entry name" value="EMP24_GP25L"/>
    <property type="match status" value="2"/>
</dbReference>
<dbReference type="Proteomes" id="UP000274822">
    <property type="component" value="Unassembled WGS sequence"/>
</dbReference>
<evidence type="ECO:0000256" key="1">
    <source>
        <dbReference type="ARBA" id="ARBA00004479"/>
    </source>
</evidence>
<name>A0A433QPU0_9FUNG</name>
<organism evidence="13 14">
    <name type="scientific">Jimgerdemannia flammicorona</name>
    <dbReference type="NCBI Taxonomy" id="994334"/>
    <lineage>
        <taxon>Eukaryota</taxon>
        <taxon>Fungi</taxon>
        <taxon>Fungi incertae sedis</taxon>
        <taxon>Mucoromycota</taxon>
        <taxon>Mucoromycotina</taxon>
        <taxon>Endogonomycetes</taxon>
        <taxon>Endogonales</taxon>
        <taxon>Endogonaceae</taxon>
        <taxon>Jimgerdemannia</taxon>
    </lineage>
</organism>
<dbReference type="GO" id="GO:0016020">
    <property type="term" value="C:membrane"/>
    <property type="evidence" value="ECO:0007669"/>
    <property type="project" value="UniProtKB-SubCell"/>
</dbReference>
<evidence type="ECO:0000256" key="6">
    <source>
        <dbReference type="ARBA" id="ARBA00023136"/>
    </source>
</evidence>
<feature type="domain" description="GOLD" evidence="12">
    <location>
        <begin position="35"/>
        <end position="117"/>
    </location>
</feature>
<keyword evidence="14" id="KW-1185">Reference proteome</keyword>
<comment type="caution">
    <text evidence="13">The sequence shown here is derived from an EMBL/GenBank/DDBJ whole genome shotgun (WGS) entry which is preliminary data.</text>
</comment>
<dbReference type="InterPro" id="IPR009038">
    <property type="entry name" value="GOLD_dom"/>
</dbReference>
<evidence type="ECO:0000256" key="7">
    <source>
        <dbReference type="ARBA" id="ARBA00037847"/>
    </source>
</evidence>
<comment type="subcellular location">
    <subcellularLocation>
        <location evidence="7">Endomembrane system</location>
        <topology evidence="7">Single-pass membrane protein</topology>
    </subcellularLocation>
    <subcellularLocation>
        <location evidence="1 8">Membrane</location>
        <topology evidence="1 8">Single-pass type I membrane protein</topology>
    </subcellularLocation>
</comment>
<dbReference type="PANTHER" id="PTHR22811">
    <property type="entry name" value="TRANSMEMBRANE EMP24 DOMAIN-CONTAINING PROTEIN"/>
    <property type="match status" value="1"/>
</dbReference>
<dbReference type="GO" id="GO:0012505">
    <property type="term" value="C:endomembrane system"/>
    <property type="evidence" value="ECO:0007669"/>
    <property type="project" value="UniProtKB-SubCell"/>
</dbReference>
<feature type="region of interest" description="Disordered" evidence="9">
    <location>
        <begin position="180"/>
        <end position="211"/>
    </location>
</feature>
<dbReference type="AlphaFoldDB" id="A0A433QPU0"/>
<evidence type="ECO:0000256" key="11">
    <source>
        <dbReference type="SAM" id="SignalP"/>
    </source>
</evidence>
<feature type="transmembrane region" description="Helical" evidence="10">
    <location>
        <begin position="218"/>
        <end position="240"/>
    </location>
</feature>
<proteinExistence type="inferred from homology"/>
<protein>
    <submittedName>
        <fullName evidence="13">COPII-coated vesicle protein</fullName>
    </submittedName>
</protein>
<keyword evidence="3 8" id="KW-0812">Transmembrane</keyword>
<gene>
    <name evidence="13" type="ORF">BC938DRAFT_477035</name>
</gene>